<dbReference type="EMBL" id="LVVM01006554">
    <property type="protein sequence ID" value="OJA07785.1"/>
    <property type="molecule type" value="Genomic_DNA"/>
</dbReference>
<dbReference type="AlphaFoldDB" id="A0A1J8Q240"/>
<comment type="caution">
    <text evidence="2">The sequence shown here is derived from an EMBL/GenBank/DDBJ whole genome shotgun (WGS) entry which is preliminary data.</text>
</comment>
<organism evidence="2 3">
    <name type="scientific">Rhizopogon vesiculosus</name>
    <dbReference type="NCBI Taxonomy" id="180088"/>
    <lineage>
        <taxon>Eukaryota</taxon>
        <taxon>Fungi</taxon>
        <taxon>Dikarya</taxon>
        <taxon>Basidiomycota</taxon>
        <taxon>Agaricomycotina</taxon>
        <taxon>Agaricomycetes</taxon>
        <taxon>Agaricomycetidae</taxon>
        <taxon>Boletales</taxon>
        <taxon>Suillineae</taxon>
        <taxon>Rhizopogonaceae</taxon>
        <taxon>Rhizopogon</taxon>
    </lineage>
</organism>
<evidence type="ECO:0000256" key="1">
    <source>
        <dbReference type="SAM" id="MobiDB-lite"/>
    </source>
</evidence>
<dbReference type="STRING" id="180088.A0A1J8Q240"/>
<proteinExistence type="predicted"/>
<reference evidence="2 3" key="1">
    <citation type="submission" date="2016-03" db="EMBL/GenBank/DDBJ databases">
        <title>Comparative genomics of the ectomycorrhizal sister species Rhizopogon vinicolor and Rhizopogon vesiculosus (Basidiomycota: Boletales) reveals a divergence of the mating type B locus.</title>
        <authorList>
            <person name="Mujic A.B."/>
            <person name="Kuo A."/>
            <person name="Tritt A."/>
            <person name="Lipzen A."/>
            <person name="Chen C."/>
            <person name="Johnson J."/>
            <person name="Sharma A."/>
            <person name="Barry K."/>
            <person name="Grigoriev I.V."/>
            <person name="Spatafora J.W."/>
        </authorList>
    </citation>
    <scope>NUCLEOTIDE SEQUENCE [LARGE SCALE GENOMIC DNA]</scope>
    <source>
        <strain evidence="2 3">AM-OR11-056</strain>
    </source>
</reference>
<gene>
    <name evidence="2" type="ORF">AZE42_06737</name>
</gene>
<dbReference type="OrthoDB" id="3141012at2759"/>
<keyword evidence="3" id="KW-1185">Reference proteome</keyword>
<dbReference type="Proteomes" id="UP000183567">
    <property type="component" value="Unassembled WGS sequence"/>
</dbReference>
<name>A0A1J8Q240_9AGAM</name>
<accession>A0A1J8Q240</accession>
<protein>
    <submittedName>
        <fullName evidence="2">Uncharacterized protein</fullName>
    </submittedName>
</protein>
<feature type="region of interest" description="Disordered" evidence="1">
    <location>
        <begin position="451"/>
        <end position="473"/>
    </location>
</feature>
<sequence>MFVPRPVTLTPSRSLSRTSRPHAILIAVDLCYIWKTIGNRRNSTKLLNDANPFAVHLYLPFEFLLNRVTEQFFTNQLVGRYPLIFGTWCRRLDMEAEYFPSVAHSILEIIHRSPNPHFVTRCKRLIKTARARHQSVLQASAAALSLCFAPSDAEDSEEIEGTNASTLTPDAVLCETLEQLFRAGVPHTRFKVIAARSTLFSSSVGDDDQLVEPSKDDAILNSDFSLIWPSLPDIHIDISTGVDDTQQTVPDDMDSDIDDWPKEASLGYTFPDTHPAWITHPGGSLINGLDPDSSGITPPVAGSSPTGSEESEDDDSFALDLGPDHEPENVNVDMEDAEFKRAVFHSSSLSGHHSPQSRNGGFLAFPGCQEEHGELENFDALVDAAFENGEQWSCEEEMLFDLADVLDESAGFGVEAGPLCVSQVPKCAPDQEVFFQVTSKTAEQDYAFDTPFDADDQVDQGTSEDSFTDVWDL</sequence>
<evidence type="ECO:0000313" key="3">
    <source>
        <dbReference type="Proteomes" id="UP000183567"/>
    </source>
</evidence>
<feature type="region of interest" description="Disordered" evidence="1">
    <location>
        <begin position="282"/>
        <end position="329"/>
    </location>
</feature>
<evidence type="ECO:0000313" key="2">
    <source>
        <dbReference type="EMBL" id="OJA07785.1"/>
    </source>
</evidence>